<dbReference type="Proteomes" id="UP000317257">
    <property type="component" value="Unassembled WGS sequence"/>
</dbReference>
<evidence type="ECO:0000313" key="3">
    <source>
        <dbReference type="Proteomes" id="UP000317257"/>
    </source>
</evidence>
<gene>
    <name evidence="2" type="ORF">ED733_002608</name>
</gene>
<evidence type="ECO:0000313" key="2">
    <source>
        <dbReference type="EMBL" id="TWU72668.1"/>
    </source>
</evidence>
<dbReference type="Gene3D" id="1.20.5.170">
    <property type="match status" value="1"/>
</dbReference>
<dbReference type="InterPro" id="IPR046347">
    <property type="entry name" value="bZIP_sf"/>
</dbReference>
<dbReference type="SUPFAM" id="SSF57959">
    <property type="entry name" value="Leucine zipper domain"/>
    <property type="match status" value="1"/>
</dbReference>
<dbReference type="AlphaFoldDB" id="A0A5C6G7T7"/>
<evidence type="ECO:0000256" key="1">
    <source>
        <dbReference type="SAM" id="Coils"/>
    </source>
</evidence>
<dbReference type="CDD" id="cd14686">
    <property type="entry name" value="bZIP"/>
    <property type="match status" value="1"/>
</dbReference>
<name>A0A5C6G7T7_METRR</name>
<protein>
    <submittedName>
        <fullName evidence="2">Uncharacterized protein</fullName>
    </submittedName>
</protein>
<accession>A0A5C6G7T7</accession>
<dbReference type="GO" id="GO:0003700">
    <property type="term" value="F:DNA-binding transcription factor activity"/>
    <property type="evidence" value="ECO:0007669"/>
    <property type="project" value="InterPro"/>
</dbReference>
<comment type="caution">
    <text evidence="2">The sequence shown here is derived from an EMBL/GenBank/DDBJ whole genome shotgun (WGS) entry which is preliminary data.</text>
</comment>
<reference evidence="3" key="1">
    <citation type="submission" date="2018-12" db="EMBL/GenBank/DDBJ databases">
        <title>The complete genome of Metarhizium rileyi, a key fungal pathogen of Lepidoptera.</title>
        <authorList>
            <person name="Binneck E."/>
            <person name="Lastra C.C.L."/>
            <person name="Sosa-Gomez D.R."/>
        </authorList>
    </citation>
    <scope>NUCLEOTIDE SEQUENCE [LARGE SCALE GENOMIC DNA]</scope>
    <source>
        <strain evidence="3">Cep018-CH2</strain>
    </source>
</reference>
<sequence length="268" mass="31338">MAARKYRQKRLDRISDLESALGDVTSERDELKLQLARREAEVEALREMLSRKSDQIRSDQTRPDERVVLQDWEICVPTELVSKAVQLLESPPQSDVYVRIDPIRCAQVHSMIHTYDRFQSRGIWHIFVIVPSFDVHLDCRPANIVRSLRGLPYPDLKVFAQSCLDRRNVVELCDLIDGTDVSEEWGEENLDLEGTHDVEWASAMRRRTTEWDVEKEGKPRPIDFWPTRPKSKRIIWQSLDWSRPPSIFFTQYRVHGSPDPWTVLSDVS</sequence>
<dbReference type="EMBL" id="SBHS01000025">
    <property type="protein sequence ID" value="TWU72668.1"/>
    <property type="molecule type" value="Genomic_DNA"/>
</dbReference>
<keyword evidence="1" id="KW-0175">Coiled coil</keyword>
<feature type="coiled-coil region" evidence="1">
    <location>
        <begin position="14"/>
        <end position="55"/>
    </location>
</feature>
<proteinExistence type="predicted"/>
<organism evidence="2 3">
    <name type="scientific">Metarhizium rileyi (strain RCEF 4871)</name>
    <name type="common">Nomuraea rileyi</name>
    <dbReference type="NCBI Taxonomy" id="1649241"/>
    <lineage>
        <taxon>Eukaryota</taxon>
        <taxon>Fungi</taxon>
        <taxon>Dikarya</taxon>
        <taxon>Ascomycota</taxon>
        <taxon>Pezizomycotina</taxon>
        <taxon>Sordariomycetes</taxon>
        <taxon>Hypocreomycetidae</taxon>
        <taxon>Hypocreales</taxon>
        <taxon>Clavicipitaceae</taxon>
        <taxon>Metarhizium</taxon>
    </lineage>
</organism>